<feature type="compositionally biased region" description="Polar residues" evidence="1">
    <location>
        <begin position="364"/>
        <end position="375"/>
    </location>
</feature>
<dbReference type="PANTHER" id="PTHR28076:SF1">
    <property type="entry name" value="PROSPORE MEMBRANE ADAPTER PROTEIN SPO71"/>
    <property type="match status" value="1"/>
</dbReference>
<proteinExistence type="predicted"/>
<feature type="region of interest" description="Disordered" evidence="1">
    <location>
        <begin position="221"/>
        <end position="481"/>
    </location>
</feature>
<feature type="compositionally biased region" description="Acidic residues" evidence="1">
    <location>
        <begin position="318"/>
        <end position="331"/>
    </location>
</feature>
<name>A0AAX4JV82_9TREE</name>
<dbReference type="GO" id="GO:1902657">
    <property type="term" value="P:protein localization to prospore membrane"/>
    <property type="evidence" value="ECO:0007669"/>
    <property type="project" value="InterPro"/>
</dbReference>
<feature type="domain" description="PH" evidence="2">
    <location>
        <begin position="1089"/>
        <end position="1280"/>
    </location>
</feature>
<dbReference type="InterPro" id="IPR039486">
    <property type="entry name" value="Mug56/Spo71_PH"/>
</dbReference>
<organism evidence="3 4">
    <name type="scientific">Kwoniella dendrophila CBS 6074</name>
    <dbReference type="NCBI Taxonomy" id="1295534"/>
    <lineage>
        <taxon>Eukaryota</taxon>
        <taxon>Fungi</taxon>
        <taxon>Dikarya</taxon>
        <taxon>Basidiomycota</taxon>
        <taxon>Agaricomycotina</taxon>
        <taxon>Tremellomycetes</taxon>
        <taxon>Tremellales</taxon>
        <taxon>Cryptococcaceae</taxon>
        <taxon>Kwoniella</taxon>
    </lineage>
</organism>
<protein>
    <recommendedName>
        <fullName evidence="2">PH domain-containing protein</fullName>
    </recommendedName>
</protein>
<feature type="region of interest" description="Disordered" evidence="1">
    <location>
        <begin position="943"/>
        <end position="962"/>
    </location>
</feature>
<feature type="compositionally biased region" description="Polar residues" evidence="1">
    <location>
        <begin position="338"/>
        <end position="353"/>
    </location>
</feature>
<feature type="region of interest" description="Disordered" evidence="1">
    <location>
        <begin position="1"/>
        <end position="24"/>
    </location>
</feature>
<feature type="compositionally biased region" description="Polar residues" evidence="1">
    <location>
        <begin position="221"/>
        <end position="230"/>
    </location>
</feature>
<feature type="compositionally biased region" description="Basic and acidic residues" evidence="1">
    <location>
        <begin position="232"/>
        <end position="242"/>
    </location>
</feature>
<dbReference type="GeneID" id="91094302"/>
<reference evidence="3 4" key="1">
    <citation type="submission" date="2024-01" db="EMBL/GenBank/DDBJ databases">
        <title>Comparative genomics of Cryptococcus and Kwoniella reveals pathogenesis evolution and contrasting modes of karyotype evolution via chromosome fusion or intercentromeric recombination.</title>
        <authorList>
            <person name="Coelho M.A."/>
            <person name="David-Palma M."/>
            <person name="Shea T."/>
            <person name="Bowers K."/>
            <person name="McGinley-Smith S."/>
            <person name="Mohammad A.W."/>
            <person name="Gnirke A."/>
            <person name="Yurkov A.M."/>
            <person name="Nowrousian M."/>
            <person name="Sun S."/>
            <person name="Cuomo C.A."/>
            <person name="Heitman J."/>
        </authorList>
    </citation>
    <scope>NUCLEOTIDE SEQUENCE [LARGE SCALE GENOMIC DNA]</scope>
    <source>
        <strain evidence="3 4">CBS 6074</strain>
    </source>
</reference>
<feature type="region of interest" description="Disordered" evidence="1">
    <location>
        <begin position="102"/>
        <end position="136"/>
    </location>
</feature>
<dbReference type="Proteomes" id="UP001355207">
    <property type="component" value="Chromosome 4"/>
</dbReference>
<gene>
    <name evidence="3" type="ORF">L201_003632</name>
</gene>
<evidence type="ECO:0000313" key="3">
    <source>
        <dbReference type="EMBL" id="WWC88719.1"/>
    </source>
</evidence>
<dbReference type="InterPro" id="IPR001849">
    <property type="entry name" value="PH_domain"/>
</dbReference>
<dbReference type="PANTHER" id="PTHR28076">
    <property type="entry name" value="SPORULATION-SPECIFIC PROTEIN 71"/>
    <property type="match status" value="1"/>
</dbReference>
<dbReference type="Pfam" id="PF15404">
    <property type="entry name" value="PH_4"/>
    <property type="match status" value="1"/>
</dbReference>
<sequence length="1301" mass="148507">MPAIANSSTSFRAKHFTPPDPNLTHDYSAHQPSIDPIPKPSAKVVETKSHISEEENERHYLKRRFLGSIPLKIINSNETIEKRKRIYDLRKRALSHLPIIRNLENDDDDGSDNQGNNNNSSTSFIDNGVRGGNNNKHQNLIREATKKIKILKKGKKGEDIIEQLDLHFESPNLSENYDSHQKQKATDKEKNIWIGDSFDIGREFIGIIIDENEEVHKQENDTISSIQTFPETAKEKDKESMKSKSKSIKTRPTVSTRTTQESFVTARTKFSTSTSIYQQGESSRSTLDLDISPEGDDNGNDLAGNLGGYELTPKPSLGEDDEGEEEEEEEETIKKGLRNSQSSSIQPLVSDSTYGEDHSHLPSLRNSALQNQSDDIGQLDVIEGTKIRNKKSSGSISTRLKSALRKSSKPENELTSTQSAIHPNEQTTTSSPKKDLKKGKSKSVQFPIDPIQDPSSKKSTLKGIKEDQNESLKGDKSPVHPLKVLERSGDDVIGTSQQAVEEALEEQEEEEEDDWEEVKRPGEIILRDRMIVRVGYHREDKLVGFDENSQRRNPCSRLDPLEEYIGIYRKGQIELYSNYNYPFQEKLIGHKHLAFIIPLLGTRTNSSIFNSEDVTICLTTSINKLQDDVNVLLRSNNTRAGKMKSKIKQSKQIQWLNKFNINKRGGSQIFIMKLAERSRSLDWFWEIFRELNGELPFKFDISIPDLSTSIRLFVNNNNDNNNNNDGISKIQDDDNEIGNSKQCAKFQKDKVIKDCYEMLLNTSINIEELKKQSEIGSSTRLNLQLAWKNNFGNLDWIVYDNTVQGEKRDWNLLSGLARSQGERKPRELQLRPAKHQPSLLKLQDGTLLEEPPGIEGYLMRHKDGAVKEQVYISSHDGNIFVGNMKDAQPPLLPSRESSTPSELFPDLYKTFIDNEHERISRFLKNCSGCIDLRDIQSIEIIPDKTTSKGKSRSRSNTTSSQMQGFNRIITDSTIDHQPDPNQTDFTHNHGQRETNTEIKGKTFEVIVNTGGNVRLEAQSTDIAEEWVERLRELQKYWERRHRVDARQRMDAITLHSHENPFTGTELSNDSDNFISEIWDWCVIKGCRSICISGKLFMKKDKWDKFRSKYIVLTGGALISFKIQKKNAFHIRKKRYSLYGAYVYSGMLALDELPSTSSSDTFTSQSRVYQDGLQSSDGAEDTTFCIRLSSKKFNKHSINHPWGILENDLSNKNNYNDIESNNKEEQSKSQTGNQNKVVDSMTSIPIPDLSKKANQLLIFRARSKLERDRWVWAINAEMERQVRTHIKQEDMLRNHGNVPDDW</sequence>
<feature type="compositionally biased region" description="Polar residues" evidence="1">
    <location>
        <begin position="413"/>
        <end position="429"/>
    </location>
</feature>
<dbReference type="InterPro" id="IPR040345">
    <property type="entry name" value="Mug56/Spo71"/>
</dbReference>
<feature type="compositionally biased region" description="Polar residues" evidence="1">
    <location>
        <begin position="1"/>
        <end position="11"/>
    </location>
</feature>
<keyword evidence="4" id="KW-1185">Reference proteome</keyword>
<evidence type="ECO:0000256" key="1">
    <source>
        <dbReference type="SAM" id="MobiDB-lite"/>
    </source>
</evidence>
<evidence type="ECO:0000259" key="2">
    <source>
        <dbReference type="SMART" id="SM00233"/>
    </source>
</evidence>
<feature type="domain" description="PH" evidence="2">
    <location>
        <begin position="852"/>
        <end position="1037"/>
    </location>
</feature>
<dbReference type="RefSeq" id="XP_066075482.1">
    <property type="nucleotide sequence ID" value="XM_066219385.1"/>
</dbReference>
<dbReference type="EMBL" id="CP144101">
    <property type="protein sequence ID" value="WWC88719.1"/>
    <property type="molecule type" value="Genomic_DNA"/>
</dbReference>
<feature type="region of interest" description="Disordered" evidence="1">
    <location>
        <begin position="1214"/>
        <end position="1234"/>
    </location>
</feature>
<dbReference type="SMART" id="SM00233">
    <property type="entry name" value="PH"/>
    <property type="match status" value="2"/>
</dbReference>
<dbReference type="InterPro" id="IPR057379">
    <property type="entry name" value="PH_SPO71"/>
</dbReference>
<evidence type="ECO:0000313" key="4">
    <source>
        <dbReference type="Proteomes" id="UP001355207"/>
    </source>
</evidence>
<dbReference type="Pfam" id="PF23207">
    <property type="entry name" value="PH_SPO71"/>
    <property type="match status" value="1"/>
</dbReference>
<feature type="compositionally biased region" description="Basic and acidic residues" evidence="1">
    <location>
        <begin position="463"/>
        <end position="481"/>
    </location>
</feature>
<feature type="compositionally biased region" description="Low complexity" evidence="1">
    <location>
        <begin position="112"/>
        <end position="121"/>
    </location>
</feature>
<accession>A0AAX4JV82</accession>
<feature type="compositionally biased region" description="Polar residues" evidence="1">
    <location>
        <begin position="250"/>
        <end position="286"/>
    </location>
</feature>